<evidence type="ECO:0000256" key="3">
    <source>
        <dbReference type="ARBA" id="ARBA00022827"/>
    </source>
</evidence>
<dbReference type="PANTHER" id="PTHR13789">
    <property type="entry name" value="MONOOXYGENASE"/>
    <property type="match status" value="1"/>
</dbReference>
<gene>
    <name evidence="8" type="ORF">QQZ08_010646</name>
</gene>
<evidence type="ECO:0000313" key="8">
    <source>
        <dbReference type="EMBL" id="KAK7419943.1"/>
    </source>
</evidence>
<dbReference type="SUPFAM" id="SSF54373">
    <property type="entry name" value="FAD-linked reductases, C-terminal domain"/>
    <property type="match status" value="1"/>
</dbReference>
<evidence type="ECO:0000256" key="2">
    <source>
        <dbReference type="ARBA" id="ARBA00022630"/>
    </source>
</evidence>
<sequence>MGSLTATAQPLKVIVVGAGFGGLAAAIECTQRGMDVTLVERYADSNSYGDIIDFFANGGRIIARWDGGKVASQLNEIGFTKVAAMDLCKYDGKSLYKDPWYHRPQDRGLQFAGHRGGMHSIIAKYVEQIGVKMQFGQHVVDYKETESGAGIVLADGNELWADAVIAADGGRSLAREKVLGIADTKTSSGWAIFRAYFEVTDEMRANPLLKDFTDPEKETIRIWISNSTTMLGYAWNSGKNIAWVLMHKDSDDIVESWSLPAKKEDVAPLLTEHDPTCRALLEVTPPKVLIDYKLVYRDPVKAWTSSGARTILIGDACHCHLPSSAQGGSQALEDAVTVAVCLEKSSGDVPLAFRAAERLRYNRSNVILASGAKNRDEWHEIDWAALELDPKVLANRRFPWMLDFDAQAEAEKHYAQVAQDIRDGKKGTLEELSLPSGQTDVVV</sequence>
<keyword evidence="5" id="KW-0503">Monooxygenase</keyword>
<keyword evidence="9" id="KW-1185">Reference proteome</keyword>
<accession>A0ABR1HGR3</accession>
<comment type="caution">
    <text evidence="8">The sequence shown here is derived from an EMBL/GenBank/DDBJ whole genome shotgun (WGS) entry which is preliminary data.</text>
</comment>
<dbReference type="Pfam" id="PF00890">
    <property type="entry name" value="FAD_binding_2"/>
    <property type="match status" value="1"/>
</dbReference>
<dbReference type="PRINTS" id="PR00420">
    <property type="entry name" value="RNGMNOXGNASE"/>
</dbReference>
<evidence type="ECO:0000256" key="4">
    <source>
        <dbReference type="ARBA" id="ARBA00023002"/>
    </source>
</evidence>
<dbReference type="SUPFAM" id="SSF51905">
    <property type="entry name" value="FAD/NAD(P)-binding domain"/>
    <property type="match status" value="1"/>
</dbReference>
<dbReference type="PANTHER" id="PTHR13789:SF236">
    <property type="entry name" value="MONOOXYGENASE, PUTATIVE (AFU_ORTHOLOGUE AFUA_6G12060)-RELATED"/>
    <property type="match status" value="1"/>
</dbReference>
<reference evidence="8 9" key="1">
    <citation type="journal article" date="2025" name="Microbiol. Resour. Announc.">
        <title>Draft genome sequences for Neonectria magnoliae and Neonectria punicea, canker pathogens of Liriodendron tulipifera and Acer saccharum in West Virginia.</title>
        <authorList>
            <person name="Petronek H.M."/>
            <person name="Kasson M.T."/>
            <person name="Metheny A.M."/>
            <person name="Stauder C.M."/>
            <person name="Lovett B."/>
            <person name="Lynch S.C."/>
            <person name="Garnas J.R."/>
            <person name="Kasson L.R."/>
            <person name="Stajich J.E."/>
        </authorList>
    </citation>
    <scope>NUCLEOTIDE SEQUENCE [LARGE SCALE GENOMIC DNA]</scope>
    <source>
        <strain evidence="8 9">NRRL 64651</strain>
    </source>
</reference>
<name>A0ABR1HGR3_9HYPO</name>
<feature type="domain" description="FAD-dependent oxidoreductase 2 FAD-binding" evidence="6">
    <location>
        <begin position="13"/>
        <end position="43"/>
    </location>
</feature>
<dbReference type="Pfam" id="PF01494">
    <property type="entry name" value="FAD_binding_3"/>
    <property type="match status" value="1"/>
</dbReference>
<evidence type="ECO:0000313" key="9">
    <source>
        <dbReference type="Proteomes" id="UP001498421"/>
    </source>
</evidence>
<dbReference type="Proteomes" id="UP001498421">
    <property type="component" value="Unassembled WGS sequence"/>
</dbReference>
<dbReference type="InterPro" id="IPR002938">
    <property type="entry name" value="FAD-bd"/>
</dbReference>
<dbReference type="InterPro" id="IPR050493">
    <property type="entry name" value="FAD-dep_Monooxygenase_BioMet"/>
</dbReference>
<evidence type="ECO:0000259" key="7">
    <source>
        <dbReference type="Pfam" id="PF01494"/>
    </source>
</evidence>
<proteinExistence type="inferred from homology"/>
<dbReference type="InterPro" id="IPR003953">
    <property type="entry name" value="FAD-dep_OxRdtase_2_FAD-bd"/>
</dbReference>
<dbReference type="InterPro" id="IPR036188">
    <property type="entry name" value="FAD/NAD-bd_sf"/>
</dbReference>
<keyword evidence="3" id="KW-0274">FAD</keyword>
<feature type="domain" description="FAD-binding" evidence="7">
    <location>
        <begin position="122"/>
        <end position="342"/>
    </location>
</feature>
<evidence type="ECO:0000259" key="6">
    <source>
        <dbReference type="Pfam" id="PF00890"/>
    </source>
</evidence>
<evidence type="ECO:0000256" key="1">
    <source>
        <dbReference type="ARBA" id="ARBA00007992"/>
    </source>
</evidence>
<evidence type="ECO:0000256" key="5">
    <source>
        <dbReference type="ARBA" id="ARBA00023033"/>
    </source>
</evidence>
<keyword evidence="4" id="KW-0560">Oxidoreductase</keyword>
<organism evidence="8 9">
    <name type="scientific">Neonectria magnoliae</name>
    <dbReference type="NCBI Taxonomy" id="2732573"/>
    <lineage>
        <taxon>Eukaryota</taxon>
        <taxon>Fungi</taxon>
        <taxon>Dikarya</taxon>
        <taxon>Ascomycota</taxon>
        <taxon>Pezizomycotina</taxon>
        <taxon>Sordariomycetes</taxon>
        <taxon>Hypocreomycetidae</taxon>
        <taxon>Hypocreales</taxon>
        <taxon>Nectriaceae</taxon>
        <taxon>Neonectria</taxon>
    </lineage>
</organism>
<keyword evidence="2" id="KW-0285">Flavoprotein</keyword>
<comment type="similarity">
    <text evidence="1">Belongs to the paxM FAD-dependent monooxygenase family.</text>
</comment>
<evidence type="ECO:0008006" key="10">
    <source>
        <dbReference type="Google" id="ProtNLM"/>
    </source>
</evidence>
<dbReference type="EMBL" id="JAZAVK010000142">
    <property type="protein sequence ID" value="KAK7419943.1"/>
    <property type="molecule type" value="Genomic_DNA"/>
</dbReference>
<protein>
    <recommendedName>
        <fullName evidence="10">FAD-binding domain-containing protein</fullName>
    </recommendedName>
</protein>
<dbReference type="Gene3D" id="3.50.50.60">
    <property type="entry name" value="FAD/NAD(P)-binding domain"/>
    <property type="match status" value="1"/>
</dbReference>